<protein>
    <recommendedName>
        <fullName evidence="4">LPXTG cell wall anchor domain-containing protein</fullName>
    </recommendedName>
</protein>
<evidence type="ECO:0000313" key="3">
    <source>
        <dbReference type="Proteomes" id="UP001499987"/>
    </source>
</evidence>
<accession>A0ABP4DV95</accession>
<evidence type="ECO:0000256" key="1">
    <source>
        <dbReference type="SAM" id="SignalP"/>
    </source>
</evidence>
<keyword evidence="1" id="KW-0732">Signal</keyword>
<sequence>MSIGTRAGAAAAVACGVLAMLTAGAGAAYADGGAATPFKGRTEGGSLELVNGDVVACAGVGEVRVVDAQGEHVPGAPGTSFTTAAGTKVLTKSADTVEVTVGGASAAVTCGPELFPTTTASVPKGPSLAGGGGGVLGADPVETAAGGALLAAGLAGGAFVLRRRHAARA</sequence>
<evidence type="ECO:0000313" key="2">
    <source>
        <dbReference type="EMBL" id="GAA1073727.1"/>
    </source>
</evidence>
<dbReference type="EMBL" id="BAAALD010000007">
    <property type="protein sequence ID" value="GAA1073727.1"/>
    <property type="molecule type" value="Genomic_DNA"/>
</dbReference>
<gene>
    <name evidence="2" type="ORF">GCM10009663_12470</name>
</gene>
<feature type="signal peptide" evidence="1">
    <location>
        <begin position="1"/>
        <end position="30"/>
    </location>
</feature>
<feature type="chain" id="PRO_5047043082" description="LPXTG cell wall anchor domain-containing protein" evidence="1">
    <location>
        <begin position="31"/>
        <end position="169"/>
    </location>
</feature>
<keyword evidence="3" id="KW-1185">Reference proteome</keyword>
<name>A0ABP4DV95_9ACTN</name>
<dbReference type="Proteomes" id="UP001499987">
    <property type="component" value="Unassembled WGS sequence"/>
</dbReference>
<evidence type="ECO:0008006" key="4">
    <source>
        <dbReference type="Google" id="ProtNLM"/>
    </source>
</evidence>
<organism evidence="2 3">
    <name type="scientific">Kitasatospora arboriphila</name>
    <dbReference type="NCBI Taxonomy" id="258052"/>
    <lineage>
        <taxon>Bacteria</taxon>
        <taxon>Bacillati</taxon>
        <taxon>Actinomycetota</taxon>
        <taxon>Actinomycetes</taxon>
        <taxon>Kitasatosporales</taxon>
        <taxon>Streptomycetaceae</taxon>
        <taxon>Kitasatospora</taxon>
    </lineage>
</organism>
<proteinExistence type="predicted"/>
<dbReference type="RefSeq" id="WP_344622471.1">
    <property type="nucleotide sequence ID" value="NZ_BAAALD010000007.1"/>
</dbReference>
<reference evidence="3" key="1">
    <citation type="journal article" date="2019" name="Int. J. Syst. Evol. Microbiol.">
        <title>The Global Catalogue of Microorganisms (GCM) 10K type strain sequencing project: providing services to taxonomists for standard genome sequencing and annotation.</title>
        <authorList>
            <consortium name="The Broad Institute Genomics Platform"/>
            <consortium name="The Broad Institute Genome Sequencing Center for Infectious Disease"/>
            <person name="Wu L."/>
            <person name="Ma J."/>
        </authorList>
    </citation>
    <scope>NUCLEOTIDE SEQUENCE [LARGE SCALE GENOMIC DNA]</scope>
    <source>
        <strain evidence="3">JCM 13002</strain>
    </source>
</reference>
<comment type="caution">
    <text evidence="2">The sequence shown here is derived from an EMBL/GenBank/DDBJ whole genome shotgun (WGS) entry which is preliminary data.</text>
</comment>